<evidence type="ECO:0000313" key="2">
    <source>
        <dbReference type="Proteomes" id="UP000182448"/>
    </source>
</evidence>
<proteinExistence type="predicted"/>
<sequence length="517" mass="60135">MAFLLIYFNYTLISKILERGGSVMIEKFKPFIDKERRLVIQLFEFIESHRKPSHTLNEIADFLDISIYKANIVSKNAVVIAQQYPEITLAFENDCLFTDDINNAVVTKIINKQAYNSLPFQIFLHTFLNIYHMSDSEFQQSVGISAATYFRLKKNLNNAIGLEKIRSLKKSEIFMRYYIHTVLVYFSYFDFSPDSLTQHADFIKMKQTANYAMLVWHINPSRSQQKNFQYFCLVNLLRAKNNSPLLKSDLSYLVTLTSQNELLLFMNHMHKKWHLLKEDAEIATRYYITFLITTYSLPNKHLDFIQENTINQVITQQQIQHVAFLLEKQGTNIDISDLKNKLAIVNARILSPFFKTDLFHYAKKQGPNLVPMNNSQADNLISEFTDMVAHTSASPFNTVEISEINKIYGLVVLPKLLMRHTDLQVHIVIDFTSGRILNDYISDIFNTLGDLHITIDKNVTDNTEIYLTDTLNSTLSIHQIVWKSKPSENEWRAFYNLIFSLRQNKIMNSNANINPLQ</sequence>
<accession>A0ABY0K032</accession>
<gene>
    <name evidence="1" type="ORF">GA0061075_10461</name>
</gene>
<comment type="caution">
    <text evidence="1">The sequence shown here is derived from an EMBL/GenBank/DDBJ whole genome shotgun (WGS) entry which is preliminary data.</text>
</comment>
<reference evidence="1 2" key="1">
    <citation type="submission" date="2016-08" db="EMBL/GenBank/DDBJ databases">
        <authorList>
            <person name="Varghese N."/>
            <person name="Submissions Spin"/>
        </authorList>
    </citation>
    <scope>NUCLEOTIDE SEQUENCE [LARGE SCALE GENOMIC DNA]</scope>
    <source>
        <strain evidence="1 2">R-53116</strain>
    </source>
</reference>
<keyword evidence="2" id="KW-1185">Reference proteome</keyword>
<name>A0ABY0K032_WEIHE</name>
<evidence type="ECO:0008006" key="3">
    <source>
        <dbReference type="Google" id="ProtNLM"/>
    </source>
</evidence>
<organism evidence="1 2">
    <name type="scientific">Weissella hellenica</name>
    <dbReference type="NCBI Taxonomy" id="46256"/>
    <lineage>
        <taxon>Bacteria</taxon>
        <taxon>Bacillati</taxon>
        <taxon>Bacillota</taxon>
        <taxon>Bacilli</taxon>
        <taxon>Lactobacillales</taxon>
        <taxon>Lactobacillaceae</taxon>
        <taxon>Weissella</taxon>
    </lineage>
</organism>
<dbReference type="Proteomes" id="UP000182448">
    <property type="component" value="Unassembled WGS sequence"/>
</dbReference>
<evidence type="ECO:0000313" key="1">
    <source>
        <dbReference type="EMBL" id="SCB85951.1"/>
    </source>
</evidence>
<protein>
    <recommendedName>
        <fullName evidence="3">Mga helix-turn-helix domain-containing protein</fullName>
    </recommendedName>
</protein>
<dbReference type="EMBL" id="FMAW01000004">
    <property type="protein sequence ID" value="SCB85951.1"/>
    <property type="molecule type" value="Genomic_DNA"/>
</dbReference>